<accession>A0A4R6RZQ8</accession>
<organism evidence="1 2">
    <name type="scientific">Leucobacter luti</name>
    <dbReference type="NCBI Taxonomy" id="340320"/>
    <lineage>
        <taxon>Bacteria</taxon>
        <taxon>Bacillati</taxon>
        <taxon>Actinomycetota</taxon>
        <taxon>Actinomycetes</taxon>
        <taxon>Micrococcales</taxon>
        <taxon>Microbacteriaceae</taxon>
        <taxon>Leucobacter</taxon>
    </lineage>
</organism>
<dbReference type="EMBL" id="SNYA01000004">
    <property type="protein sequence ID" value="TDP92414.1"/>
    <property type="molecule type" value="Genomic_DNA"/>
</dbReference>
<reference evidence="1 2" key="1">
    <citation type="submission" date="2019-03" db="EMBL/GenBank/DDBJ databases">
        <title>Genomic analyses of the natural microbiome of Caenorhabditis elegans.</title>
        <authorList>
            <person name="Samuel B."/>
        </authorList>
    </citation>
    <scope>NUCLEOTIDE SEQUENCE [LARGE SCALE GENOMIC DNA]</scope>
    <source>
        <strain evidence="1 2">JUb18</strain>
    </source>
</reference>
<proteinExistence type="predicted"/>
<keyword evidence="2" id="KW-1185">Reference proteome</keyword>
<evidence type="ECO:0000313" key="1">
    <source>
        <dbReference type="EMBL" id="TDP92414.1"/>
    </source>
</evidence>
<protein>
    <submittedName>
        <fullName evidence="1">Uncharacterized protein</fullName>
    </submittedName>
</protein>
<dbReference type="AlphaFoldDB" id="A0A4R6RZQ8"/>
<comment type="caution">
    <text evidence="1">The sequence shown here is derived from an EMBL/GenBank/DDBJ whole genome shotgun (WGS) entry which is preliminary data.</text>
</comment>
<dbReference type="Proteomes" id="UP000295601">
    <property type="component" value="Unassembled WGS sequence"/>
</dbReference>
<sequence length="89" mass="9376">MALAATAFTIAGCITVADLAVTTEKAEAVTFCNITQPTSIRGFNDNCTKGAYFVKALGTWTRMGACVGWQKWAYNDGGQSFATRAVGKG</sequence>
<name>A0A4R6RZQ8_9MICO</name>
<evidence type="ECO:0000313" key="2">
    <source>
        <dbReference type="Proteomes" id="UP000295601"/>
    </source>
</evidence>
<gene>
    <name evidence="1" type="ORF">EDF62_1621</name>
</gene>